<keyword evidence="6 10" id="KW-0378">Hydrolase</keyword>
<dbReference type="InterPro" id="IPR027368">
    <property type="entry name" value="MnmE_dom2"/>
</dbReference>
<feature type="domain" description="G" evidence="7">
    <location>
        <begin position="221"/>
        <end position="335"/>
    </location>
</feature>
<evidence type="ECO:0000259" key="8">
    <source>
        <dbReference type="Pfam" id="PF10396"/>
    </source>
</evidence>
<gene>
    <name evidence="10" type="primary">mnmE_1</name>
    <name evidence="6" type="synonym">mnmE</name>
    <name evidence="6" type="synonym">trmE</name>
    <name evidence="10" type="ORF">SMSP2_00688</name>
</gene>
<reference evidence="11" key="1">
    <citation type="submission" date="2017-02" db="EMBL/GenBank/DDBJ databases">
        <title>Comparative genomics and description of representatives of a novel lineage of planctomycetes thriving in anoxic sediments.</title>
        <authorList>
            <person name="Spring S."/>
            <person name="Bunk B."/>
            <person name="Sproer C."/>
        </authorList>
    </citation>
    <scope>NUCLEOTIDE SEQUENCE [LARGE SCALE GENOMIC DNA]</scope>
    <source>
        <strain evidence="11">SM-Chi-D1</strain>
    </source>
</reference>
<dbReference type="InterPro" id="IPR025867">
    <property type="entry name" value="MnmE_helical"/>
</dbReference>
<dbReference type="Gene3D" id="3.40.50.300">
    <property type="entry name" value="P-loop containing nucleotide triphosphate hydrolases"/>
    <property type="match status" value="1"/>
</dbReference>
<dbReference type="GO" id="GO:0002098">
    <property type="term" value="P:tRNA wobble uridine modification"/>
    <property type="evidence" value="ECO:0007669"/>
    <property type="project" value="TreeGrafter"/>
</dbReference>
<dbReference type="PANTHER" id="PTHR42714">
    <property type="entry name" value="TRNA MODIFICATION GTPASE GTPBP3"/>
    <property type="match status" value="1"/>
</dbReference>
<dbReference type="InterPro" id="IPR027266">
    <property type="entry name" value="TrmE/GcvT-like"/>
</dbReference>
<dbReference type="AlphaFoldDB" id="A0A1Q2MC99"/>
<evidence type="ECO:0000259" key="9">
    <source>
        <dbReference type="Pfam" id="PF12631"/>
    </source>
</evidence>
<keyword evidence="2 6" id="KW-0819">tRNA processing</keyword>
<name>A0A1Q2MC99_9BACT</name>
<feature type="binding site" evidence="6">
    <location>
        <position position="232"/>
    </location>
    <ligand>
        <name>Mg(2+)</name>
        <dbReference type="ChEBI" id="CHEBI:18420"/>
    </ligand>
</feature>
<dbReference type="EC" id="3.6.-.-" evidence="6"/>
<dbReference type="GO" id="GO:0030488">
    <property type="term" value="P:tRNA methylation"/>
    <property type="evidence" value="ECO:0007669"/>
    <property type="project" value="TreeGrafter"/>
</dbReference>
<feature type="binding site" evidence="6">
    <location>
        <position position="122"/>
    </location>
    <ligand>
        <name>(6S)-5-formyl-5,6,7,8-tetrahydrofolate</name>
        <dbReference type="ChEBI" id="CHEBI:57457"/>
    </ligand>
</feature>
<evidence type="ECO:0000256" key="1">
    <source>
        <dbReference type="ARBA" id="ARBA00011043"/>
    </source>
</evidence>
<keyword evidence="4 6" id="KW-0630">Potassium</keyword>
<comment type="cofactor">
    <cofactor evidence="6">
        <name>K(+)</name>
        <dbReference type="ChEBI" id="CHEBI:29103"/>
    </cofactor>
    <text evidence="6">Binds 1 potassium ion per subunit.</text>
</comment>
<dbReference type="GO" id="GO:0046872">
    <property type="term" value="F:metal ion binding"/>
    <property type="evidence" value="ECO:0007669"/>
    <property type="project" value="UniProtKB-KW"/>
</dbReference>
<comment type="caution">
    <text evidence="6">Lacks conserved residue(s) required for the propagation of feature annotation.</text>
</comment>
<dbReference type="Pfam" id="PF10396">
    <property type="entry name" value="TrmE_N"/>
    <property type="match status" value="1"/>
</dbReference>
<dbReference type="Gene3D" id="3.30.1360.120">
    <property type="entry name" value="Probable tRNA modification gtpase trme, domain 1"/>
    <property type="match status" value="1"/>
</dbReference>
<dbReference type="EMBL" id="CP019646">
    <property type="protein sequence ID" value="AQQ70343.1"/>
    <property type="molecule type" value="Genomic_DNA"/>
</dbReference>
<dbReference type="OrthoDB" id="9805918at2"/>
<dbReference type="InterPro" id="IPR018948">
    <property type="entry name" value="GTP-bd_TrmE_N"/>
</dbReference>
<feature type="binding site" evidence="6">
    <location>
        <begin position="228"/>
        <end position="233"/>
    </location>
    <ligand>
        <name>GTP</name>
        <dbReference type="ChEBI" id="CHEBI:37565"/>
    </ligand>
</feature>
<keyword evidence="6" id="KW-0460">Magnesium</keyword>
<evidence type="ECO:0000313" key="11">
    <source>
        <dbReference type="Proteomes" id="UP000188181"/>
    </source>
</evidence>
<dbReference type="RefSeq" id="WP_146682615.1">
    <property type="nucleotide sequence ID" value="NZ_CP019646.1"/>
</dbReference>
<dbReference type="Pfam" id="PF12631">
    <property type="entry name" value="MnmE_helical"/>
    <property type="match status" value="1"/>
</dbReference>
<evidence type="ECO:0000256" key="4">
    <source>
        <dbReference type="ARBA" id="ARBA00022958"/>
    </source>
</evidence>
<dbReference type="CDD" id="cd14858">
    <property type="entry name" value="TrmE_N"/>
    <property type="match status" value="1"/>
</dbReference>
<feature type="binding site" evidence="6">
    <location>
        <position position="459"/>
    </location>
    <ligand>
        <name>(6S)-5-formyl-5,6,7,8-tetrahydrofolate</name>
        <dbReference type="ChEBI" id="CHEBI:57457"/>
    </ligand>
</feature>
<dbReference type="KEGG" id="pbas:SMSP2_00688"/>
<feature type="binding site" evidence="6">
    <location>
        <position position="83"/>
    </location>
    <ligand>
        <name>(6S)-5-formyl-5,6,7,8-tetrahydrofolate</name>
        <dbReference type="ChEBI" id="CHEBI:57457"/>
    </ligand>
</feature>
<evidence type="ECO:0000313" key="10">
    <source>
        <dbReference type="EMBL" id="AQQ70343.1"/>
    </source>
</evidence>
<evidence type="ECO:0000256" key="3">
    <source>
        <dbReference type="ARBA" id="ARBA00022741"/>
    </source>
</evidence>
<accession>A0A1Q2MC99</accession>
<comment type="similarity">
    <text evidence="1 6">Belongs to the TRAFAC class TrmE-Era-EngA-EngB-Septin-like GTPase superfamily. TrmE GTPase family.</text>
</comment>
<evidence type="ECO:0000256" key="2">
    <source>
        <dbReference type="ARBA" id="ARBA00022694"/>
    </source>
</evidence>
<protein>
    <recommendedName>
        <fullName evidence="6">tRNA modification GTPase MnmE</fullName>
        <ecNumber evidence="6">3.6.-.-</ecNumber>
    </recommendedName>
</protein>
<dbReference type="SUPFAM" id="SSF103025">
    <property type="entry name" value="Folate-binding domain"/>
    <property type="match status" value="1"/>
</dbReference>
<keyword evidence="6" id="KW-0963">Cytoplasm</keyword>
<dbReference type="InterPro" id="IPR006073">
    <property type="entry name" value="GTP-bd"/>
</dbReference>
<comment type="subcellular location">
    <subcellularLocation>
        <location evidence="6">Cytoplasm</location>
    </subcellularLocation>
</comment>
<proteinExistence type="inferred from homology"/>
<feature type="domain" description="MnmE helical" evidence="9">
    <location>
        <begin position="125"/>
        <end position="456"/>
    </location>
</feature>
<dbReference type="GO" id="GO:0005829">
    <property type="term" value="C:cytosol"/>
    <property type="evidence" value="ECO:0007669"/>
    <property type="project" value="TreeGrafter"/>
</dbReference>
<feature type="binding site" evidence="6">
    <location>
        <position position="253"/>
    </location>
    <ligand>
        <name>Mg(2+)</name>
        <dbReference type="ChEBI" id="CHEBI:18420"/>
    </ligand>
</feature>
<dbReference type="Gene3D" id="1.20.120.430">
    <property type="entry name" value="tRNA modification GTPase MnmE domain 2"/>
    <property type="match status" value="1"/>
</dbReference>
<feature type="binding site" evidence="6">
    <location>
        <position position="24"/>
    </location>
    <ligand>
        <name>(6S)-5-formyl-5,6,7,8-tetrahydrofolate</name>
        <dbReference type="ChEBI" id="CHEBI:57457"/>
    </ligand>
</feature>
<feature type="domain" description="GTP-binding protein TrmE N-terminal" evidence="8">
    <location>
        <begin position="7"/>
        <end position="122"/>
    </location>
</feature>
<evidence type="ECO:0000256" key="5">
    <source>
        <dbReference type="ARBA" id="ARBA00023134"/>
    </source>
</evidence>
<comment type="function">
    <text evidence="6">Exhibits a very high intrinsic GTPase hydrolysis rate. Involved in the addition of a carboxymethylaminomethyl (cmnm) group at the wobble position (U34) of certain tRNAs, forming tRNA-cmnm(5)s(2)U34.</text>
</comment>
<comment type="subunit">
    <text evidence="6">Homodimer. Heterotetramer of two MnmE and two MnmG subunits.</text>
</comment>
<dbReference type="PANTHER" id="PTHR42714:SF2">
    <property type="entry name" value="TRNA MODIFICATION GTPASE GTPBP3, MITOCHONDRIAL"/>
    <property type="match status" value="1"/>
</dbReference>
<dbReference type="GO" id="GO:0003924">
    <property type="term" value="F:GTPase activity"/>
    <property type="evidence" value="ECO:0007669"/>
    <property type="project" value="UniProtKB-UniRule"/>
</dbReference>
<dbReference type="InterPro" id="IPR027417">
    <property type="entry name" value="P-loop_NTPase"/>
</dbReference>
<organism evidence="10 11">
    <name type="scientific">Limihaloglobus sulfuriphilus</name>
    <dbReference type="NCBI Taxonomy" id="1851148"/>
    <lineage>
        <taxon>Bacteria</taxon>
        <taxon>Pseudomonadati</taxon>
        <taxon>Planctomycetota</taxon>
        <taxon>Phycisphaerae</taxon>
        <taxon>Sedimentisphaerales</taxon>
        <taxon>Sedimentisphaeraceae</taxon>
        <taxon>Limihaloglobus</taxon>
    </lineage>
</organism>
<evidence type="ECO:0000259" key="7">
    <source>
        <dbReference type="Pfam" id="PF01926"/>
    </source>
</evidence>
<dbReference type="GO" id="GO:0005525">
    <property type="term" value="F:GTP binding"/>
    <property type="evidence" value="ECO:0007669"/>
    <property type="project" value="UniProtKB-UniRule"/>
</dbReference>
<dbReference type="NCBIfam" id="TIGR00231">
    <property type="entry name" value="small_GTP"/>
    <property type="match status" value="1"/>
</dbReference>
<keyword evidence="5 6" id="KW-0342">GTP-binding</keyword>
<keyword evidence="11" id="KW-1185">Reference proteome</keyword>
<dbReference type="InterPro" id="IPR004520">
    <property type="entry name" value="GTPase_MnmE"/>
</dbReference>
<dbReference type="SUPFAM" id="SSF52540">
    <property type="entry name" value="P-loop containing nucleoside triphosphate hydrolases"/>
    <property type="match status" value="1"/>
</dbReference>
<sequence length="459" mass="49864">MLTANTTIAALSSSDNRALRHIIRLSGPDALKIISSVLRPEENISSKQRSITAVKTDIRGVLFDCFAYFFPHGSSYTGEMMIELHVISPTAAAMILFESITAAGARPAGPGEFTARAYLNGKLDLAQAEAVSELISGTNLYQITAAEKMLKGRLSSEISQIEEGIVELLSLLEAEMDFVEETEMFISESQAAERTNSIISSTQKLLDQNIRREAMIGMPSIGIAGLPNAGKSSLLNSLTQSQRSIVSSARATTRDILTARLRLENTECVLFDCAGLSNKPALDVLDRLGQDAAVEALGAADLVIFCHDVCSGDPAESIKLLNRFTAKKIIISLTKTDLCEEQTDKTEQEFKGYETVLISSKNGLNIDKLKKMIAAELEELAGKSDGESVHSSINQRHKDSLISCRNSCREAASHISSGNYEIASLCLRDAHETLVGIEQHKAIDEKILENIFSKFCIGK</sequence>
<evidence type="ECO:0000256" key="6">
    <source>
        <dbReference type="HAMAP-Rule" id="MF_00379"/>
    </source>
</evidence>
<dbReference type="STRING" id="1851148.SMSP2_00688"/>
<keyword evidence="6" id="KW-0479">Metal-binding</keyword>
<dbReference type="InterPro" id="IPR005225">
    <property type="entry name" value="Small_GTP-bd"/>
</dbReference>
<dbReference type="HAMAP" id="MF_00379">
    <property type="entry name" value="GTPase_MnmE"/>
    <property type="match status" value="1"/>
</dbReference>
<dbReference type="Proteomes" id="UP000188181">
    <property type="component" value="Chromosome"/>
</dbReference>
<keyword evidence="3 6" id="KW-0547">Nucleotide-binding</keyword>
<dbReference type="Pfam" id="PF01926">
    <property type="entry name" value="MMR_HSR1"/>
    <property type="match status" value="1"/>
</dbReference>